<evidence type="ECO:0000256" key="4">
    <source>
        <dbReference type="ARBA" id="ARBA00022722"/>
    </source>
</evidence>
<reference evidence="13" key="2">
    <citation type="submission" date="2025-08" db="UniProtKB">
        <authorList>
            <consortium name="RefSeq"/>
        </authorList>
    </citation>
    <scope>IDENTIFICATION</scope>
    <source>
        <tissue evidence="13">Etiolated seedlings</tissue>
    </source>
</reference>
<organism evidence="12 13">
    <name type="scientific">Cicer arietinum</name>
    <name type="common">Chickpea</name>
    <name type="synonym">Garbanzo</name>
    <dbReference type="NCBI Taxonomy" id="3827"/>
    <lineage>
        <taxon>Eukaryota</taxon>
        <taxon>Viridiplantae</taxon>
        <taxon>Streptophyta</taxon>
        <taxon>Embryophyta</taxon>
        <taxon>Tracheophyta</taxon>
        <taxon>Spermatophyta</taxon>
        <taxon>Magnoliopsida</taxon>
        <taxon>eudicotyledons</taxon>
        <taxon>Gunneridae</taxon>
        <taxon>Pentapetalae</taxon>
        <taxon>rosids</taxon>
        <taxon>fabids</taxon>
        <taxon>Fabales</taxon>
        <taxon>Fabaceae</taxon>
        <taxon>Papilionoideae</taxon>
        <taxon>50 kb inversion clade</taxon>
        <taxon>NPAAA clade</taxon>
        <taxon>Hologalegina</taxon>
        <taxon>IRL clade</taxon>
        <taxon>Cicereae</taxon>
        <taxon>Cicer</taxon>
    </lineage>
</organism>
<evidence type="ECO:0000256" key="3">
    <source>
        <dbReference type="ARBA" id="ARBA00022695"/>
    </source>
</evidence>
<dbReference type="Gene3D" id="1.10.340.70">
    <property type="match status" value="1"/>
</dbReference>
<evidence type="ECO:0000259" key="11">
    <source>
        <dbReference type="PROSITE" id="PS50994"/>
    </source>
</evidence>
<dbReference type="Pfam" id="PF00665">
    <property type="entry name" value="rve"/>
    <property type="match status" value="1"/>
</dbReference>
<dbReference type="InterPro" id="IPR002156">
    <property type="entry name" value="RNaseH_domain"/>
</dbReference>
<dbReference type="InterPro" id="IPR012337">
    <property type="entry name" value="RNaseH-like_sf"/>
</dbReference>
<evidence type="ECO:0000256" key="6">
    <source>
        <dbReference type="ARBA" id="ARBA00022801"/>
    </source>
</evidence>
<keyword evidence="6" id="KW-0378">Hydrolase</keyword>
<dbReference type="RefSeq" id="XP_027192668.1">
    <property type="nucleotide sequence ID" value="XM_027336867.1"/>
</dbReference>
<dbReference type="CDD" id="cd01647">
    <property type="entry name" value="RT_LTR"/>
    <property type="match status" value="1"/>
</dbReference>
<feature type="domain" description="RNase H type-1" evidence="10">
    <location>
        <begin position="1741"/>
        <end position="1870"/>
    </location>
</feature>
<dbReference type="GO" id="GO:0003676">
    <property type="term" value="F:nucleic acid binding"/>
    <property type="evidence" value="ECO:0007669"/>
    <property type="project" value="InterPro"/>
</dbReference>
<dbReference type="SUPFAM" id="SSF50630">
    <property type="entry name" value="Acid proteases"/>
    <property type="match status" value="1"/>
</dbReference>
<keyword evidence="12" id="KW-1185">Reference proteome</keyword>
<sequence>MTDSSFEDLSYSSNLLVSSDFSSSSGLPTSASFGSNKPASIFKLAPTLEEFERILGYSLERGNPYRYTGQPLKLETIAEVLKIDIRELASTKEEKGAIHGFSRKYLEQKCQDLANKEEWSTFIDVLALIIYGIFIFPNLDNFVDFAAINVFLAFNQHKQNPVPAILADVYYSLHMRHEKKGGTIFCCVPVLYTWFLSHMFKKEYHVGVKSIREWAQSIASFTGDTISWYYREQGVEEDKVDQILEAIQALSRKGNTDENPPVANEEQQTTPSHPPGFTPTIQQPRTTTIQFPMYGLPPGYTPPLVIKAIEGYNVYGLEAFDMCLVPDVTIPAKFKVPDFEKYKGNTCPKNHLTMYCRKMASHAHNDKLLIHFFQDSLSGASLSWYMHLERNQIRSWKDLADAFLKQYRYNVDMAPDRMQLQNSLKNDNEAFKEYAQRWREMASQVEPPLSEREMVGMFMDTLPSPFFDKMIGSMSSNFSDLVMIGERIESGMRSGKIVCAATSVKRPQTTFTKKKEGDTNAVMVNPRISYFPPINSYRPPIFQPPIPQNPYTPYPYVAATTQASFPQYHPSRPPFYQPPPTAFSPQNQYPSSNHYRPPVNREKRITRFDPIPVTYSQLLPHLLQNSMVVIRPMKPLEPPFPKWYNPNAKCEYHAGAVGHSIEDCQALKSKVQELINAKWLTFKEDNPNIGSNPLPGHGNASVNFIEDGIDQHAVDGHVFTMGSCVENNISFPKPLEILYKKENLKSTHNKPNAIIVPKGTEVTNISGIGGMTRSGRVYTPEQLRKKEVNGEKGKEDMYHTIKGQEISKKTVSEEEASEFLKFVKQSEYKVVDQLNQTPSKISVLSLLLNSEAHRRALMKVLNEAHVTHDITVDQFDGVVGNITASSCLSFSDNELPAEGTEHNKALHISMRCHDHILARVLVDNGSSLNVMPKSTLSKLFVEGACLKPSALVVKAFDGSRRQVIGEIDLPIQIGPHIFGITFQVMDIKPAYSCLLGRPWIHAAGAVTSTLHQKLKFTVNNKLVIIYGEEDMIVSHLSSTGYIEDTEEAIETFFQALEIANVVFMGEGYRLKEPKQSTISLKSTKSMLEGGVFLNLGKLIEIPEKNNRYGLGYVPTQADEEKAAKEKRENKVTRRENWIPNSQKIPICDIRQNFQSAGIIYADQVAVAEEDHGDDDTLKLVYPCPPNTNLNNWKIIEFEDCEDDCELPPELESLIEREAKIIQPYQEPVEAINLGTGHDKKEVKVGMSMKESEREKLVKLLIDYVDVFAWSYQDMPGLDTNIVEHKLPLKPEYTPIKQKLRRMRPDMSLKIREEVKKQFDAGFLAVAKYPQWVANIVPVPKKDGKVRMCVDYRDLNKASPKDDFPLPHIDVLVDSTAQYSLFSFMDGFSGYNQIKMAPEDMEKTTFITQWGTFCYKVMPFGLKNAGATYQRAMVTLFHDMMHKEIEVYVDDMIAKSRTEEDHVVNLQKLFERLRKFKLRLNPAKCTFGVRSGKLLGFIVSQKGIEVDPDKVRAIQEMPAPRTEKEVRGFLGRLNYIARFISHLTATCEPIFKLLRKDQKVEWNENCQKAFEKIKQYLSKPPILVPPVHGKPLIMYLTVLDESMGCVLGQHDESGRKEHAIYYLSKKFTSCETRYSLLERTCCALAWAARRLRQYMLCHTTWLVSKMDPIKYIFEKPALTGRIARWQMLLSEYDLVYVTQKSIKGSALAEYLAHQPVEDYQSMQCEFPDEDIMNLVEEIESSDKEKWRLVFDGASNALGHGIGAILISPENQFTPFTAKVCFYCTNNIAEYEACVMGIKAAIESNVKFLEVYGDSLLVIHQTKGDWETRDSKLIPYHTHIKELTEQFEKITFHHIPREENQLADALATLSSMFKITTNQDVPVIKIQQRDKPAYCLSIEEELDGKPWFYDIKSYVKNKEYPLGISENDKRVLRRLSMNFFLNGDVLYKRNHDMVLLRCVDKAEAGKIIQEVHEGSFGTHANGHTMARKILRAGYYWLTMESDCFSHVKKCHKCQIYADKIHVPPTSLNVLTSPWPFSMWGMDVIGLIEPKASNGHRFILVAIDYFTKWVEAASYANVTRSVVVRFIKRELICRYGLPNKIITDNATNLNNKMMKELCDNFKIQHHNSSPYRPKMNGAVEAANKNIKKIIQKMVETYKDWHEMLPFALHGYRTSVRTSTGATPFSLVYGMEAVLPIEVEIPSIKVLMETKLEEAEWVQSRYDQLNLIEEKRMIALCHGQLYQKRLKKAYEKKVCPREFREGELVLKKILPIKKDSRGKWTPNYEGPYVVKKAFSGGALILAEMDGDELPLPVNSDAVKKYYA</sequence>
<dbReference type="SUPFAM" id="SSF56672">
    <property type="entry name" value="DNA/RNA polymerases"/>
    <property type="match status" value="1"/>
</dbReference>
<dbReference type="InterPro" id="IPR041588">
    <property type="entry name" value="Integrase_H2C2"/>
</dbReference>
<dbReference type="InterPro" id="IPR043502">
    <property type="entry name" value="DNA/RNA_pol_sf"/>
</dbReference>
<dbReference type="GO" id="GO:0004523">
    <property type="term" value="F:RNA-DNA hybrid ribonuclease activity"/>
    <property type="evidence" value="ECO:0007669"/>
    <property type="project" value="InterPro"/>
</dbReference>
<feature type="region of interest" description="Disordered" evidence="9">
    <location>
        <begin position="253"/>
        <end position="282"/>
    </location>
</feature>
<dbReference type="PROSITE" id="PS50879">
    <property type="entry name" value="RNASE_H_1"/>
    <property type="match status" value="1"/>
</dbReference>
<gene>
    <name evidence="13" type="primary">LOC101511496</name>
</gene>
<dbReference type="Gene3D" id="3.30.420.10">
    <property type="entry name" value="Ribonuclease H-like superfamily/Ribonuclease H"/>
    <property type="match status" value="2"/>
</dbReference>
<dbReference type="GO" id="GO:0003964">
    <property type="term" value="F:RNA-directed DNA polymerase activity"/>
    <property type="evidence" value="ECO:0007669"/>
    <property type="project" value="UniProtKB-KW"/>
</dbReference>
<dbReference type="Gene3D" id="3.30.70.270">
    <property type="match status" value="2"/>
</dbReference>
<evidence type="ECO:0000313" key="12">
    <source>
        <dbReference type="Proteomes" id="UP000087171"/>
    </source>
</evidence>
<dbReference type="Pfam" id="PF13456">
    <property type="entry name" value="RVT_3"/>
    <property type="match status" value="1"/>
</dbReference>
<dbReference type="InterPro" id="IPR021109">
    <property type="entry name" value="Peptidase_aspartic_dom_sf"/>
</dbReference>
<dbReference type="PANTHER" id="PTHR48475:SF1">
    <property type="entry name" value="RNASE H TYPE-1 DOMAIN-CONTAINING PROTEIN"/>
    <property type="match status" value="1"/>
</dbReference>
<dbReference type="InterPro" id="IPR036397">
    <property type="entry name" value="RNaseH_sf"/>
</dbReference>
<evidence type="ECO:0000256" key="9">
    <source>
        <dbReference type="SAM" id="MobiDB-lite"/>
    </source>
</evidence>
<dbReference type="Pfam" id="PF00078">
    <property type="entry name" value="RVT_1"/>
    <property type="match status" value="1"/>
</dbReference>
<dbReference type="InterPro" id="IPR043128">
    <property type="entry name" value="Rev_trsase/Diguanyl_cyclase"/>
</dbReference>
<accession>A0A3Q7XW12</accession>
<evidence type="ECO:0000256" key="8">
    <source>
        <dbReference type="ARBA" id="ARBA00023172"/>
    </source>
</evidence>
<dbReference type="Pfam" id="PF17917">
    <property type="entry name" value="RT_RNaseH"/>
    <property type="match status" value="1"/>
</dbReference>
<dbReference type="CDD" id="cd00303">
    <property type="entry name" value="retropepsin_like"/>
    <property type="match status" value="1"/>
</dbReference>
<keyword evidence="3" id="KW-0548">Nucleotidyltransferase</keyword>
<dbReference type="Gene3D" id="3.10.10.10">
    <property type="entry name" value="HIV Type 1 Reverse Transcriptase, subunit A, domain 1"/>
    <property type="match status" value="1"/>
</dbReference>
<evidence type="ECO:0000259" key="10">
    <source>
        <dbReference type="PROSITE" id="PS50879"/>
    </source>
</evidence>
<dbReference type="Gene3D" id="2.40.70.10">
    <property type="entry name" value="Acid Proteases"/>
    <property type="match status" value="1"/>
</dbReference>
<dbReference type="GO" id="GO:0006310">
    <property type="term" value="P:DNA recombination"/>
    <property type="evidence" value="ECO:0007669"/>
    <property type="project" value="UniProtKB-KW"/>
</dbReference>
<dbReference type="InterPro" id="IPR005162">
    <property type="entry name" value="Retrotrans_gag_dom"/>
</dbReference>
<keyword evidence="2" id="KW-0808">Transferase</keyword>
<keyword evidence="8" id="KW-0233">DNA recombination</keyword>
<dbReference type="InterPro" id="IPR001584">
    <property type="entry name" value="Integrase_cat-core"/>
</dbReference>
<dbReference type="OrthoDB" id="1421375at2759"/>
<dbReference type="PROSITE" id="PS50994">
    <property type="entry name" value="INTEGRASE"/>
    <property type="match status" value="1"/>
</dbReference>
<evidence type="ECO:0000256" key="2">
    <source>
        <dbReference type="ARBA" id="ARBA00022679"/>
    </source>
</evidence>
<keyword evidence="4" id="KW-0540">Nuclease</keyword>
<dbReference type="InterPro" id="IPR041373">
    <property type="entry name" value="RT_RNaseH"/>
</dbReference>
<reference evidence="12" key="1">
    <citation type="journal article" date="2013" name="Nat. Biotechnol.">
        <title>Draft genome sequence of chickpea (Cicer arietinum) provides a resource for trait improvement.</title>
        <authorList>
            <person name="Varshney R.K."/>
            <person name="Song C."/>
            <person name="Saxena R.K."/>
            <person name="Azam S."/>
            <person name="Yu S."/>
            <person name="Sharpe A.G."/>
            <person name="Cannon S."/>
            <person name="Baek J."/>
            <person name="Rosen B.D."/>
            <person name="Tar'an B."/>
            <person name="Millan T."/>
            <person name="Zhang X."/>
            <person name="Ramsay L.D."/>
            <person name="Iwata A."/>
            <person name="Wang Y."/>
            <person name="Nelson W."/>
            <person name="Farmer A.D."/>
            <person name="Gaur P.M."/>
            <person name="Soderlund C."/>
            <person name="Penmetsa R.V."/>
            <person name="Xu C."/>
            <person name="Bharti A.K."/>
            <person name="He W."/>
            <person name="Winter P."/>
            <person name="Zhao S."/>
            <person name="Hane J.K."/>
            <person name="Carrasquilla-Garcia N."/>
            <person name="Condie J.A."/>
            <person name="Upadhyaya H.D."/>
            <person name="Luo M.C."/>
            <person name="Thudi M."/>
            <person name="Gowda C.L."/>
            <person name="Singh N.P."/>
            <person name="Lichtenzveig J."/>
            <person name="Gali K.K."/>
            <person name="Rubio J."/>
            <person name="Nadarajan N."/>
            <person name="Dolezel J."/>
            <person name="Bansal K.C."/>
            <person name="Xu X."/>
            <person name="Edwards D."/>
            <person name="Zhang G."/>
            <person name="Kahl G."/>
            <person name="Gil J."/>
            <person name="Singh K.B."/>
            <person name="Datta S.K."/>
            <person name="Jackson S.A."/>
            <person name="Wang J."/>
            <person name="Cook D.R."/>
        </authorList>
    </citation>
    <scope>NUCLEOTIDE SEQUENCE [LARGE SCALE GENOMIC DNA]</scope>
    <source>
        <strain evidence="12">cv. CDC Frontier</strain>
    </source>
</reference>
<dbReference type="FunFam" id="3.30.70.270:FF:000020">
    <property type="entry name" value="Transposon Tf2-6 polyprotein-like Protein"/>
    <property type="match status" value="1"/>
</dbReference>
<dbReference type="InterPro" id="IPR056647">
    <property type="entry name" value="DUF7745"/>
</dbReference>
<dbReference type="PANTHER" id="PTHR48475">
    <property type="entry name" value="RIBONUCLEASE H"/>
    <property type="match status" value="1"/>
</dbReference>
<dbReference type="Pfam" id="PF17921">
    <property type="entry name" value="Integrase_H2C2"/>
    <property type="match status" value="1"/>
</dbReference>
<protein>
    <recommendedName>
        <fullName evidence="1">RNA-directed DNA polymerase</fullName>
        <ecNumber evidence="1">2.7.7.49</ecNumber>
    </recommendedName>
</protein>
<dbReference type="GO" id="GO:0015074">
    <property type="term" value="P:DNA integration"/>
    <property type="evidence" value="ECO:0007669"/>
    <property type="project" value="InterPro"/>
</dbReference>
<evidence type="ECO:0000313" key="13">
    <source>
        <dbReference type="RefSeq" id="XP_027192668.1"/>
    </source>
</evidence>
<evidence type="ECO:0000256" key="5">
    <source>
        <dbReference type="ARBA" id="ARBA00022759"/>
    </source>
</evidence>
<dbReference type="Proteomes" id="UP000087171">
    <property type="component" value="Chromosome Ca7"/>
</dbReference>
<dbReference type="CDD" id="cd09279">
    <property type="entry name" value="RNase_HI_like"/>
    <property type="match status" value="1"/>
</dbReference>
<proteinExistence type="predicted"/>
<keyword evidence="5" id="KW-0255">Endonuclease</keyword>
<dbReference type="Pfam" id="PF03732">
    <property type="entry name" value="Retrotrans_gag"/>
    <property type="match status" value="1"/>
</dbReference>
<dbReference type="Pfam" id="PF24924">
    <property type="entry name" value="DUF7745"/>
    <property type="match status" value="1"/>
</dbReference>
<dbReference type="SUPFAM" id="SSF53098">
    <property type="entry name" value="Ribonuclease H-like"/>
    <property type="match status" value="2"/>
</dbReference>
<dbReference type="EC" id="2.7.7.49" evidence="1"/>
<evidence type="ECO:0000256" key="7">
    <source>
        <dbReference type="ARBA" id="ARBA00022918"/>
    </source>
</evidence>
<keyword evidence="7" id="KW-0695">RNA-directed DNA polymerase</keyword>
<evidence type="ECO:0000256" key="1">
    <source>
        <dbReference type="ARBA" id="ARBA00012493"/>
    </source>
</evidence>
<dbReference type="InterPro" id="IPR000477">
    <property type="entry name" value="RT_dom"/>
</dbReference>
<feature type="domain" description="Integrase catalytic" evidence="11">
    <location>
        <begin position="2027"/>
        <end position="2188"/>
    </location>
</feature>
<name>A0A3Q7XW12_CICAR</name>